<keyword evidence="4 6" id="KW-0472">Membrane</keyword>
<protein>
    <recommendedName>
        <fullName evidence="7">G protein-coupled receptor GPR1/2/3 C-terminal domain-containing protein</fullName>
    </recommendedName>
</protein>
<dbReference type="PANTHER" id="PTHR23112">
    <property type="entry name" value="G PROTEIN-COUPLED RECEPTOR 157-RELATED"/>
    <property type="match status" value="1"/>
</dbReference>
<name>A0A6A6VEJ8_9PLEO</name>
<feature type="transmembrane region" description="Helical" evidence="6">
    <location>
        <begin position="140"/>
        <end position="163"/>
    </location>
</feature>
<gene>
    <name evidence="8" type="ORF">M011DRAFT_46655</name>
</gene>
<feature type="transmembrane region" description="Helical" evidence="6">
    <location>
        <begin position="114"/>
        <end position="133"/>
    </location>
</feature>
<dbReference type="PANTHER" id="PTHR23112:SF37">
    <property type="entry name" value="G PROTEIN-COUPLED RECEPTOR GPR1"/>
    <property type="match status" value="1"/>
</dbReference>
<evidence type="ECO:0000256" key="5">
    <source>
        <dbReference type="SAM" id="MobiDB-lite"/>
    </source>
</evidence>
<dbReference type="AlphaFoldDB" id="A0A6A6VEJ8"/>
<dbReference type="Gene3D" id="1.20.1070.10">
    <property type="entry name" value="Rhodopsin 7-helix transmembrane proteins"/>
    <property type="match status" value="1"/>
</dbReference>
<feature type="domain" description="G protein-coupled receptor GPR1/2/3 C-terminal" evidence="7">
    <location>
        <begin position="226"/>
        <end position="289"/>
    </location>
</feature>
<feature type="transmembrane region" description="Helical" evidence="6">
    <location>
        <begin position="24"/>
        <end position="51"/>
    </location>
</feature>
<feature type="compositionally biased region" description="Basic and acidic residues" evidence="5">
    <location>
        <begin position="403"/>
        <end position="420"/>
    </location>
</feature>
<reference evidence="8" key="1">
    <citation type="journal article" date="2020" name="Stud. Mycol.">
        <title>101 Dothideomycetes genomes: a test case for predicting lifestyles and emergence of pathogens.</title>
        <authorList>
            <person name="Haridas S."/>
            <person name="Albert R."/>
            <person name="Binder M."/>
            <person name="Bloem J."/>
            <person name="Labutti K."/>
            <person name="Salamov A."/>
            <person name="Andreopoulos B."/>
            <person name="Baker S."/>
            <person name="Barry K."/>
            <person name="Bills G."/>
            <person name="Bluhm B."/>
            <person name="Cannon C."/>
            <person name="Castanera R."/>
            <person name="Culley D."/>
            <person name="Daum C."/>
            <person name="Ezra D."/>
            <person name="Gonzalez J."/>
            <person name="Henrissat B."/>
            <person name="Kuo A."/>
            <person name="Liang C."/>
            <person name="Lipzen A."/>
            <person name="Lutzoni F."/>
            <person name="Magnuson J."/>
            <person name="Mondo S."/>
            <person name="Nolan M."/>
            <person name="Ohm R."/>
            <person name="Pangilinan J."/>
            <person name="Park H.-J."/>
            <person name="Ramirez L."/>
            <person name="Alfaro M."/>
            <person name="Sun H."/>
            <person name="Tritt A."/>
            <person name="Yoshinaga Y."/>
            <person name="Zwiers L.-H."/>
            <person name="Turgeon B."/>
            <person name="Goodwin S."/>
            <person name="Spatafora J."/>
            <person name="Crous P."/>
            <person name="Grigoriev I."/>
        </authorList>
    </citation>
    <scope>NUCLEOTIDE SEQUENCE</scope>
    <source>
        <strain evidence="8">CBS 119925</strain>
    </source>
</reference>
<evidence type="ECO:0000313" key="8">
    <source>
        <dbReference type="EMBL" id="KAF2747527.1"/>
    </source>
</evidence>
<dbReference type="Pfam" id="PF11970">
    <property type="entry name" value="GPR_Gpa2_C"/>
    <property type="match status" value="1"/>
</dbReference>
<dbReference type="InterPro" id="IPR022596">
    <property type="entry name" value="GPR1/2/3_C"/>
</dbReference>
<evidence type="ECO:0000256" key="1">
    <source>
        <dbReference type="ARBA" id="ARBA00004141"/>
    </source>
</evidence>
<dbReference type="GO" id="GO:0005886">
    <property type="term" value="C:plasma membrane"/>
    <property type="evidence" value="ECO:0007669"/>
    <property type="project" value="TreeGrafter"/>
</dbReference>
<evidence type="ECO:0000259" key="7">
    <source>
        <dbReference type="Pfam" id="PF11970"/>
    </source>
</evidence>
<accession>A0A6A6VEJ8</accession>
<feature type="transmembrane region" description="Helical" evidence="6">
    <location>
        <begin position="230"/>
        <end position="251"/>
    </location>
</feature>
<evidence type="ECO:0000256" key="2">
    <source>
        <dbReference type="ARBA" id="ARBA00022692"/>
    </source>
</evidence>
<sequence>MVPAPPLDLESKTLPELPPHIHPWLRAVVTLGFLSFIASVTLIFLLAYRLVQWRIKSKRTNQFVILIFNLLWADIQQSLAFLLNVEWLRLDSVVVENPICFAQGWLVSTGDLASGVWCFVIGLHTFASVILDYRLKPRCFFLSIVAMWAFIYGVSAIPVGMFAEQAYVRSGIWCWIHHDLKDLRLWTHYVWIFIFEFGNVIVYAIIYTILIQRIRSGYYTAEEAKRVKAISNLMVVYPVVYVVCTLPLASARMAAMSKNPPSLARLCLSGAMITSNGWLDVLLYTLTRRIMIFSDEPPADDNGIDTFSAFWSDSGKRFGAAVKIEADLPSRAAQRKAARSRNRGLVSLPSRDDSSEDLCGLGDKDIKMVTTTHVFSEPAHPADVEEMEAEARRMRPRTPTGRWSEESANMKELELAHIPD</sequence>
<feature type="region of interest" description="Disordered" evidence="5">
    <location>
        <begin position="382"/>
        <end position="420"/>
    </location>
</feature>
<evidence type="ECO:0000313" key="9">
    <source>
        <dbReference type="Proteomes" id="UP000799440"/>
    </source>
</evidence>
<organism evidence="8 9">
    <name type="scientific">Sporormia fimetaria CBS 119925</name>
    <dbReference type="NCBI Taxonomy" id="1340428"/>
    <lineage>
        <taxon>Eukaryota</taxon>
        <taxon>Fungi</taxon>
        <taxon>Dikarya</taxon>
        <taxon>Ascomycota</taxon>
        <taxon>Pezizomycotina</taxon>
        <taxon>Dothideomycetes</taxon>
        <taxon>Pleosporomycetidae</taxon>
        <taxon>Pleosporales</taxon>
        <taxon>Sporormiaceae</taxon>
        <taxon>Sporormia</taxon>
    </lineage>
</organism>
<feature type="transmembrane region" description="Helical" evidence="6">
    <location>
        <begin position="63"/>
        <end position="83"/>
    </location>
</feature>
<dbReference type="GO" id="GO:0007189">
    <property type="term" value="P:adenylate cyclase-activating G protein-coupled receptor signaling pathway"/>
    <property type="evidence" value="ECO:0007669"/>
    <property type="project" value="TreeGrafter"/>
</dbReference>
<dbReference type="SUPFAM" id="SSF81321">
    <property type="entry name" value="Family A G protein-coupled receptor-like"/>
    <property type="match status" value="1"/>
</dbReference>
<evidence type="ECO:0000256" key="6">
    <source>
        <dbReference type="SAM" id="Phobius"/>
    </source>
</evidence>
<keyword evidence="2 6" id="KW-0812">Transmembrane</keyword>
<comment type="subcellular location">
    <subcellularLocation>
        <location evidence="1">Membrane</location>
        <topology evidence="1">Multi-pass membrane protein</topology>
    </subcellularLocation>
</comment>
<keyword evidence="9" id="KW-1185">Reference proteome</keyword>
<dbReference type="GO" id="GO:0004930">
    <property type="term" value="F:G protein-coupled receptor activity"/>
    <property type="evidence" value="ECO:0007669"/>
    <property type="project" value="TreeGrafter"/>
</dbReference>
<dbReference type="OrthoDB" id="100006at2759"/>
<evidence type="ECO:0000256" key="4">
    <source>
        <dbReference type="ARBA" id="ARBA00023136"/>
    </source>
</evidence>
<evidence type="ECO:0000256" key="3">
    <source>
        <dbReference type="ARBA" id="ARBA00022989"/>
    </source>
</evidence>
<dbReference type="EMBL" id="MU006572">
    <property type="protein sequence ID" value="KAF2747527.1"/>
    <property type="molecule type" value="Genomic_DNA"/>
</dbReference>
<feature type="transmembrane region" description="Helical" evidence="6">
    <location>
        <begin position="189"/>
        <end position="210"/>
    </location>
</feature>
<proteinExistence type="predicted"/>
<keyword evidence="3 6" id="KW-1133">Transmembrane helix</keyword>
<dbReference type="Proteomes" id="UP000799440">
    <property type="component" value="Unassembled WGS sequence"/>
</dbReference>